<evidence type="ECO:0000313" key="2">
    <source>
        <dbReference type="Proteomes" id="UP000285376"/>
    </source>
</evidence>
<dbReference type="InterPro" id="IPR046155">
    <property type="entry name" value="DUF6157"/>
</dbReference>
<organism evidence="1 2">
    <name type="scientific">Dermacoccus abyssi</name>
    <dbReference type="NCBI Taxonomy" id="322596"/>
    <lineage>
        <taxon>Bacteria</taxon>
        <taxon>Bacillati</taxon>
        <taxon>Actinomycetota</taxon>
        <taxon>Actinomycetes</taxon>
        <taxon>Micrococcales</taxon>
        <taxon>Dermacoccaceae</taxon>
        <taxon>Dermacoccus</taxon>
    </lineage>
</organism>
<dbReference type="Proteomes" id="UP000285376">
    <property type="component" value="Unassembled WGS sequence"/>
</dbReference>
<gene>
    <name evidence="1" type="ORF">D1832_09125</name>
</gene>
<dbReference type="RefSeq" id="WP_118913589.1">
    <property type="nucleotide sequence ID" value="NZ_CBCRVH010000010.1"/>
</dbReference>
<dbReference type="AlphaFoldDB" id="A0A417Z5J7"/>
<accession>A0A417Z5J7</accession>
<name>A0A417Z5J7_9MICO</name>
<protein>
    <submittedName>
        <fullName evidence="1">Uncharacterized protein</fullName>
    </submittedName>
</protein>
<sequence length="139" mass="15014">MKTPEGGHTTNYADTLITVAPDTRAVAGSPPPTGKGSVAERQFALLHGHDYELTSDDVLFTVSADRSGVPDGERHAAREAFFSNGQPCLRTSPLAKTYGWGFHFDADSRVALVAVDSPRYAELVEDDAVTKHPAMKSRR</sequence>
<dbReference type="Pfam" id="PF19654">
    <property type="entry name" value="DUF6157"/>
    <property type="match status" value="1"/>
</dbReference>
<proteinExistence type="predicted"/>
<comment type="caution">
    <text evidence="1">The sequence shown here is derived from an EMBL/GenBank/DDBJ whole genome shotgun (WGS) entry which is preliminary data.</text>
</comment>
<evidence type="ECO:0000313" key="1">
    <source>
        <dbReference type="EMBL" id="RHW45535.1"/>
    </source>
</evidence>
<reference evidence="1 2" key="1">
    <citation type="submission" date="2018-08" db="EMBL/GenBank/DDBJ databases">
        <title>Whole genome sequence analysis of Dermacoccus abyssi bacteria isolated from Deep Mariana trench Micromonospora spp reveals genes involved in the environmental adaptation and production of secondary metabolites.</title>
        <authorList>
            <person name="Abdel-Mageed W.M."/>
            <person name="Lehri B."/>
            <person name="Nouioui I."/>
            <person name="Goodfellow I."/>
            <person name="Jaspars M."/>
            <person name="Karlyshev A."/>
        </authorList>
    </citation>
    <scope>NUCLEOTIDE SEQUENCE [LARGE SCALE GENOMIC DNA]</scope>
    <source>
        <strain evidence="1 2">MT1.1</strain>
    </source>
</reference>
<dbReference type="EMBL" id="QWLM01000009">
    <property type="protein sequence ID" value="RHW45535.1"/>
    <property type="molecule type" value="Genomic_DNA"/>
</dbReference>